<evidence type="ECO:0000256" key="2">
    <source>
        <dbReference type="ARBA" id="ARBA00022452"/>
    </source>
</evidence>
<keyword evidence="5 8" id="KW-0677">Repeat</keyword>
<keyword evidence="12" id="KW-1185">Reference proteome</keyword>
<protein>
    <recommendedName>
        <fullName evidence="8 9">Outer membrane protein assembly factor BamA</fullName>
    </recommendedName>
</protein>
<dbReference type="Gene3D" id="2.40.160.50">
    <property type="entry name" value="membrane protein fhac: a member of the omp85/tpsb transporter family"/>
    <property type="match status" value="1"/>
</dbReference>
<evidence type="ECO:0000256" key="6">
    <source>
        <dbReference type="ARBA" id="ARBA00023136"/>
    </source>
</evidence>
<dbReference type="Pfam" id="PF01103">
    <property type="entry name" value="Omp85"/>
    <property type="match status" value="1"/>
</dbReference>
<dbReference type="Proteomes" id="UP000602381">
    <property type="component" value="Unassembled WGS sequence"/>
</dbReference>
<feature type="domain" description="POTRA" evidence="10">
    <location>
        <begin position="120"/>
        <end position="197"/>
    </location>
</feature>
<keyword evidence="4 8" id="KW-0732">Signal</keyword>
<dbReference type="InterPro" id="IPR039910">
    <property type="entry name" value="D15-like"/>
</dbReference>
<dbReference type="Gene3D" id="3.10.20.310">
    <property type="entry name" value="membrane protein fhac"/>
    <property type="match status" value="5"/>
</dbReference>
<feature type="domain" description="POTRA" evidence="10">
    <location>
        <begin position="200"/>
        <end position="288"/>
    </location>
</feature>
<gene>
    <name evidence="8 11" type="primary">bamA</name>
    <name evidence="11" type="ORF">GCM10007972_19700</name>
</gene>
<evidence type="ECO:0000256" key="4">
    <source>
        <dbReference type="ARBA" id="ARBA00022729"/>
    </source>
</evidence>
<keyword evidence="2 8" id="KW-1134">Transmembrane beta strand</keyword>
<comment type="subunit">
    <text evidence="8">Part of the Bam complex.</text>
</comment>
<evidence type="ECO:0000256" key="9">
    <source>
        <dbReference type="NCBIfam" id="TIGR03303"/>
    </source>
</evidence>
<dbReference type="InterPro" id="IPR000184">
    <property type="entry name" value="Bac_surfAg_D15"/>
</dbReference>
<name>A0ABQ2LE75_9PROT</name>
<evidence type="ECO:0000256" key="5">
    <source>
        <dbReference type="ARBA" id="ARBA00022737"/>
    </source>
</evidence>
<comment type="function">
    <text evidence="8">Part of the outer membrane protein assembly complex, which is involved in assembly and insertion of beta-barrel proteins into the outer membrane.</text>
</comment>
<evidence type="ECO:0000256" key="1">
    <source>
        <dbReference type="ARBA" id="ARBA00004370"/>
    </source>
</evidence>
<evidence type="ECO:0000256" key="3">
    <source>
        <dbReference type="ARBA" id="ARBA00022692"/>
    </source>
</evidence>
<dbReference type="EMBL" id="BMOV01000006">
    <property type="protein sequence ID" value="GGO13491.1"/>
    <property type="molecule type" value="Genomic_DNA"/>
</dbReference>
<dbReference type="InterPro" id="IPR034746">
    <property type="entry name" value="POTRA"/>
</dbReference>
<dbReference type="InterPro" id="IPR010827">
    <property type="entry name" value="BamA/TamA_POTRA"/>
</dbReference>
<comment type="subcellular location">
    <subcellularLocation>
        <location evidence="8">Cell outer membrane</location>
    </subcellularLocation>
    <subcellularLocation>
        <location evidence="1">Membrane</location>
    </subcellularLocation>
</comment>
<dbReference type="PIRSF" id="PIRSF006076">
    <property type="entry name" value="OM_assembly_OMP85"/>
    <property type="match status" value="1"/>
</dbReference>
<accession>A0ABQ2LE75</accession>
<comment type="similarity">
    <text evidence="8">Belongs to the BamA family.</text>
</comment>
<evidence type="ECO:0000313" key="12">
    <source>
        <dbReference type="Proteomes" id="UP000602381"/>
    </source>
</evidence>
<keyword evidence="6 8" id="KW-0472">Membrane</keyword>
<dbReference type="PANTHER" id="PTHR12815:SF23">
    <property type="entry name" value="OUTER MEMBRANE PROTEIN ASSEMBLY FACTOR BAMA"/>
    <property type="match status" value="1"/>
</dbReference>
<feature type="domain" description="POTRA" evidence="10">
    <location>
        <begin position="52"/>
        <end position="119"/>
    </location>
</feature>
<dbReference type="Pfam" id="PF07244">
    <property type="entry name" value="POTRA"/>
    <property type="match status" value="5"/>
</dbReference>
<evidence type="ECO:0000256" key="7">
    <source>
        <dbReference type="ARBA" id="ARBA00023237"/>
    </source>
</evidence>
<proteinExistence type="inferred from homology"/>
<comment type="caution">
    <text evidence="11">The sequence shown here is derived from an EMBL/GenBank/DDBJ whole genome shotgun (WGS) entry which is preliminary data.</text>
</comment>
<keyword evidence="7 8" id="KW-0998">Cell outer membrane</keyword>
<reference evidence="12" key="1">
    <citation type="journal article" date="2019" name="Int. J. Syst. Evol. Microbiol.">
        <title>The Global Catalogue of Microorganisms (GCM) 10K type strain sequencing project: providing services to taxonomists for standard genome sequencing and annotation.</title>
        <authorList>
            <consortium name="The Broad Institute Genomics Platform"/>
            <consortium name="The Broad Institute Genome Sequencing Center for Infectious Disease"/>
            <person name="Wu L."/>
            <person name="Ma J."/>
        </authorList>
    </citation>
    <scope>NUCLEOTIDE SEQUENCE [LARGE SCALE GENOMIC DNA]</scope>
    <source>
        <strain evidence="12">JCM 17843</strain>
    </source>
</reference>
<sequence length="800" mass="90335">MNFNYYKRSVKLRSILLVRVLAFLFVIGCLGPLAVPASVKAQGSAPFPSGEGRIEGIAVSGIQRIEPATVVSYLSVRVGDPFDPERLDDSLKRLFATGLFADVSFDRNGNTLVIQVTENPIINRIIFDGNKRLDNEELSAEVQLRPRIVFTRAKVQADVQRMLDLYQRSGRFAAVIEPKVVQLPQNRVDLIFEISEGPKSKIRRINFIGNTAFSDKDLREQLATTEARWWRLFGSNDTYDPDRQAFDREQLRRFYFNNGYADFRVISATAELTPDREDFIVTFVVEEGEIYHFGTVDVESEIRDIDEGLFRVFLGMREGQLYNLDRITDTVDRLTNAAGVLGYAFVNVRPMPRKNRETRTLDITFRVLDAPRVYVERIAVHGNVRTRDEVVRREFRLVEGDAFNLSKMERSRQRIQSLGFFRESEVEQLPGSREDRLVLDVSLQEDATGELSLGAAFSSLENFIFEFSIRERNLLGRAQELRLNFSLSSLRQQIDVGFTEPRFLGRNISAGIDLFQINLEQSQFSSFQTTTTGISFRLGLPIAERAVLALRYSIRRDLVDIGNIDPNRTSRFIRDQLGDNITSLFGYSLIYDSLNHPLRPTRGQRAVFSQDLAGLGGDIFYLRTRLDYDKFVPLIWGFYGRLGAEGGYIRGLGQDIRINDRFFLGGPKVRGFDTAGLGPAAVLLDDDGNPIAGLRPDFIGGEAFYQGTAELFLPLGEAAREMGVQASLYLDAASLFELSNDFDFEGEAVFGDTAEPRVSVGLGVAWESPFGPFRIDFAKILKSQPFDDTKSFQFNVGTSF</sequence>
<feature type="domain" description="POTRA" evidence="10">
    <location>
        <begin position="373"/>
        <end position="446"/>
    </location>
</feature>
<dbReference type="InterPro" id="IPR023707">
    <property type="entry name" value="OM_assembly_BamA"/>
</dbReference>
<keyword evidence="3 8" id="KW-0812">Transmembrane</keyword>
<organism evidence="11 12">
    <name type="scientific">Iodidimonas muriae</name>
    <dbReference type="NCBI Taxonomy" id="261467"/>
    <lineage>
        <taxon>Bacteria</taxon>
        <taxon>Pseudomonadati</taxon>
        <taxon>Pseudomonadota</taxon>
        <taxon>Alphaproteobacteria</taxon>
        <taxon>Iodidimonadales</taxon>
        <taxon>Iodidimonadaceae</taxon>
        <taxon>Iodidimonas</taxon>
    </lineage>
</organism>
<evidence type="ECO:0000256" key="8">
    <source>
        <dbReference type="HAMAP-Rule" id="MF_01430"/>
    </source>
</evidence>
<dbReference type="PANTHER" id="PTHR12815">
    <property type="entry name" value="SORTING AND ASSEMBLY MACHINERY SAMM50 PROTEIN FAMILY MEMBER"/>
    <property type="match status" value="1"/>
</dbReference>
<evidence type="ECO:0000259" key="10">
    <source>
        <dbReference type="PROSITE" id="PS51779"/>
    </source>
</evidence>
<dbReference type="HAMAP" id="MF_01430">
    <property type="entry name" value="OM_assembly_BamA"/>
    <property type="match status" value="1"/>
</dbReference>
<dbReference type="NCBIfam" id="TIGR03303">
    <property type="entry name" value="OM_YaeT"/>
    <property type="match status" value="1"/>
</dbReference>
<evidence type="ECO:0000313" key="11">
    <source>
        <dbReference type="EMBL" id="GGO13491.1"/>
    </source>
</evidence>
<dbReference type="PROSITE" id="PS51779">
    <property type="entry name" value="POTRA"/>
    <property type="match status" value="4"/>
</dbReference>